<feature type="domain" description="Plastocyanin-like" evidence="9">
    <location>
        <begin position="106"/>
        <end position="212"/>
    </location>
</feature>
<organism evidence="10 11">
    <name type="scientific">Larimichthys crocea</name>
    <name type="common">Large yellow croaker</name>
    <name type="synonym">Pseudosciaena crocea</name>
    <dbReference type="NCBI Taxonomy" id="215358"/>
    <lineage>
        <taxon>Eukaryota</taxon>
        <taxon>Metazoa</taxon>
        <taxon>Chordata</taxon>
        <taxon>Craniata</taxon>
        <taxon>Vertebrata</taxon>
        <taxon>Euteleostomi</taxon>
        <taxon>Actinopterygii</taxon>
        <taxon>Neopterygii</taxon>
        <taxon>Teleostei</taxon>
        <taxon>Neoteleostei</taxon>
        <taxon>Acanthomorphata</taxon>
        <taxon>Eupercaria</taxon>
        <taxon>Sciaenidae</taxon>
        <taxon>Larimichthys</taxon>
    </lineage>
</organism>
<evidence type="ECO:0000256" key="1">
    <source>
        <dbReference type="ARBA" id="ARBA00010609"/>
    </source>
</evidence>
<dbReference type="InterPro" id="IPR045087">
    <property type="entry name" value="Cu-oxidase_fam"/>
</dbReference>
<evidence type="ECO:0000256" key="3">
    <source>
        <dbReference type="ARBA" id="ARBA00022729"/>
    </source>
</evidence>
<accession>A0A6G0I7N2</accession>
<protein>
    <submittedName>
        <fullName evidence="10">Hephaestin-like protein 1</fullName>
    </submittedName>
</protein>
<keyword evidence="2" id="KW-0479">Metal-binding</keyword>
<reference evidence="10 11" key="1">
    <citation type="submission" date="2019-07" db="EMBL/GenBank/DDBJ databases">
        <title>Chromosome genome assembly for large yellow croaker.</title>
        <authorList>
            <person name="Xiao S."/>
        </authorList>
    </citation>
    <scope>NUCLEOTIDE SEQUENCE [LARGE SCALE GENOMIC DNA]</scope>
    <source>
        <strain evidence="10">JMULYC20181020</strain>
        <tissue evidence="10">Muscle</tissue>
    </source>
</reference>
<keyword evidence="11" id="KW-1185">Reference proteome</keyword>
<dbReference type="PANTHER" id="PTHR11709">
    <property type="entry name" value="MULTI-COPPER OXIDASE"/>
    <property type="match status" value="1"/>
</dbReference>
<dbReference type="PROSITE" id="PS00079">
    <property type="entry name" value="MULTICOPPER_OXIDASE1"/>
    <property type="match status" value="1"/>
</dbReference>
<dbReference type="Proteomes" id="UP000424527">
    <property type="component" value="Unassembled WGS sequence"/>
</dbReference>
<evidence type="ECO:0000256" key="7">
    <source>
        <dbReference type="ARBA" id="ARBA00023180"/>
    </source>
</evidence>
<dbReference type="Gene3D" id="2.60.40.420">
    <property type="entry name" value="Cupredoxins - blue copper proteins"/>
    <property type="match status" value="2"/>
</dbReference>
<evidence type="ECO:0000256" key="6">
    <source>
        <dbReference type="ARBA" id="ARBA00023157"/>
    </source>
</evidence>
<evidence type="ECO:0000256" key="5">
    <source>
        <dbReference type="ARBA" id="ARBA00023002"/>
    </source>
</evidence>
<evidence type="ECO:0000256" key="8">
    <source>
        <dbReference type="SAM" id="SignalP"/>
    </source>
</evidence>
<evidence type="ECO:0000256" key="2">
    <source>
        <dbReference type="ARBA" id="ARBA00022723"/>
    </source>
</evidence>
<dbReference type="PANTHER" id="PTHR11709:SF233">
    <property type="entry name" value="FERROXIDASE HEPHL1"/>
    <property type="match status" value="1"/>
</dbReference>
<dbReference type="InterPro" id="IPR008972">
    <property type="entry name" value="Cupredoxin"/>
</dbReference>
<comment type="caution">
    <text evidence="10">The sequence shown here is derived from an EMBL/GenBank/DDBJ whole genome shotgun (WGS) entry which is preliminary data.</text>
</comment>
<feature type="domain" description="Plastocyanin-like" evidence="9">
    <location>
        <begin position="474"/>
        <end position="511"/>
    </location>
</feature>
<comment type="similarity">
    <text evidence="1">Belongs to the multicopper oxidase family.</text>
</comment>
<proteinExistence type="inferred from homology"/>
<dbReference type="InterPro" id="IPR011707">
    <property type="entry name" value="Cu-oxidase-like_N"/>
</dbReference>
<dbReference type="GO" id="GO:0005886">
    <property type="term" value="C:plasma membrane"/>
    <property type="evidence" value="ECO:0007669"/>
    <property type="project" value="TreeGrafter"/>
</dbReference>
<dbReference type="AlphaFoldDB" id="A0A6G0I7N2"/>
<dbReference type="EMBL" id="REGW02000013">
    <property type="protein sequence ID" value="KAE8287489.1"/>
    <property type="molecule type" value="Genomic_DNA"/>
</dbReference>
<sequence>MVWEMARSRSLGLFASCLLLLLCNGAEGQRGRERVYYVGIIEDLWDYAPSGKNLLNGKDIENDEHASVFLEKGPHRIGSVYKKAMYRQYTDATYTHLAPRPAWLGFLGPILRAEVDDVIVVHLKNFATRPYTMHPHGVFYEKNTEGALYPDGTSNMFKMDDSVPPGGSYTYRWEVRPEFAPTDGDANCLTWVYHSHMDAPREISSGLIGALLTCKKGILKETNYTVQGQTKPESVEESVRNDVDQDVFLMFTIVDENMSLYLEENIQRCSDPDGVDQEDPDFQESNLMHAINGYMFGNLPGIQLCQHRAVAWHLFGMGNEVDIHSAFFHGNTLLDRGHRTDVLSLFPATFATAEMVPKAMGKWLLTCQVNDHLQAGMQAFYEVKSCGSEGSPMLTGGVVRNYYVAAEKVLWSYAPSGKDLINNVSLTEADSASEVFFGKDDGKIGGRYQKVIYKEYTDNTFTTIKPPDSQHLGLLGPVLRAEEGDTLSVTFMNKADRNYSIQPHGLHYDKRFQGSSY</sequence>
<keyword evidence="4" id="KW-0677">Repeat</keyword>
<evidence type="ECO:0000259" key="9">
    <source>
        <dbReference type="Pfam" id="PF07732"/>
    </source>
</evidence>
<dbReference type="Pfam" id="PF07732">
    <property type="entry name" value="Cu-oxidase_3"/>
    <property type="match status" value="2"/>
</dbReference>
<dbReference type="InterPro" id="IPR033138">
    <property type="entry name" value="Cu_oxidase_CS"/>
</dbReference>
<keyword evidence="7" id="KW-0325">Glycoprotein</keyword>
<feature type="signal peptide" evidence="8">
    <location>
        <begin position="1"/>
        <end position="28"/>
    </location>
</feature>
<evidence type="ECO:0000313" key="10">
    <source>
        <dbReference type="EMBL" id="KAE8287489.1"/>
    </source>
</evidence>
<dbReference type="GO" id="GO:0006826">
    <property type="term" value="P:iron ion transport"/>
    <property type="evidence" value="ECO:0007669"/>
    <property type="project" value="TreeGrafter"/>
</dbReference>
<evidence type="ECO:0000313" key="11">
    <source>
        <dbReference type="Proteomes" id="UP000424527"/>
    </source>
</evidence>
<feature type="chain" id="PRO_5026287734" evidence="8">
    <location>
        <begin position="29"/>
        <end position="517"/>
    </location>
</feature>
<keyword evidence="5" id="KW-0560">Oxidoreductase</keyword>
<dbReference type="SUPFAM" id="SSF49503">
    <property type="entry name" value="Cupredoxins"/>
    <property type="match status" value="3"/>
</dbReference>
<keyword evidence="6" id="KW-1015">Disulfide bond</keyword>
<name>A0A6G0I7N2_LARCR</name>
<gene>
    <name evidence="10" type="ORF">D5F01_LYC13534</name>
</gene>
<dbReference type="GO" id="GO:0004322">
    <property type="term" value="F:ferroxidase activity"/>
    <property type="evidence" value="ECO:0007669"/>
    <property type="project" value="TreeGrafter"/>
</dbReference>
<dbReference type="FunFam" id="2.60.40.420:FF:000009">
    <property type="entry name" value="Ceruloplasmin"/>
    <property type="match status" value="1"/>
</dbReference>
<keyword evidence="3 8" id="KW-0732">Signal</keyword>
<evidence type="ECO:0000256" key="4">
    <source>
        <dbReference type="ARBA" id="ARBA00022737"/>
    </source>
</evidence>
<dbReference type="GO" id="GO:0005507">
    <property type="term" value="F:copper ion binding"/>
    <property type="evidence" value="ECO:0007669"/>
    <property type="project" value="InterPro"/>
</dbReference>